<evidence type="ECO:0000256" key="9">
    <source>
        <dbReference type="SAM" id="Phobius"/>
    </source>
</evidence>
<feature type="domain" description="ABC transmembrane type-1" evidence="10">
    <location>
        <begin position="120"/>
        <end position="404"/>
    </location>
</feature>
<keyword evidence="5" id="KW-0547">Nucleotide-binding</keyword>
<evidence type="ECO:0000313" key="11">
    <source>
        <dbReference type="EMBL" id="CAD7644222.1"/>
    </source>
</evidence>
<evidence type="ECO:0000256" key="4">
    <source>
        <dbReference type="ARBA" id="ARBA00022737"/>
    </source>
</evidence>
<evidence type="ECO:0000256" key="2">
    <source>
        <dbReference type="ARBA" id="ARBA00022448"/>
    </source>
</evidence>
<dbReference type="InterPro" id="IPR050173">
    <property type="entry name" value="ABC_transporter_C-like"/>
</dbReference>
<feature type="transmembrane region" description="Helical" evidence="9">
    <location>
        <begin position="375"/>
        <end position="397"/>
    </location>
</feature>
<dbReference type="EMBL" id="CAJPIZ010030910">
    <property type="protein sequence ID" value="CAG2120009.1"/>
    <property type="molecule type" value="Genomic_DNA"/>
</dbReference>
<dbReference type="GO" id="GO:0005524">
    <property type="term" value="F:ATP binding"/>
    <property type="evidence" value="ECO:0007669"/>
    <property type="project" value="UniProtKB-KW"/>
</dbReference>
<keyword evidence="12" id="KW-1185">Reference proteome</keyword>
<feature type="transmembrane region" description="Helical" evidence="9">
    <location>
        <begin position="347"/>
        <end position="369"/>
    </location>
</feature>
<reference evidence="11" key="1">
    <citation type="submission" date="2020-11" db="EMBL/GenBank/DDBJ databases">
        <authorList>
            <person name="Tran Van P."/>
        </authorList>
    </citation>
    <scope>NUCLEOTIDE SEQUENCE</scope>
</reference>
<evidence type="ECO:0000256" key="1">
    <source>
        <dbReference type="ARBA" id="ARBA00004127"/>
    </source>
</evidence>
<keyword evidence="4" id="KW-0677">Repeat</keyword>
<feature type="transmembrane region" description="Helical" evidence="9">
    <location>
        <begin position="262"/>
        <end position="277"/>
    </location>
</feature>
<evidence type="ECO:0000259" key="10">
    <source>
        <dbReference type="PROSITE" id="PS50929"/>
    </source>
</evidence>
<dbReference type="PROSITE" id="PS50929">
    <property type="entry name" value="ABC_TM1F"/>
    <property type="match status" value="1"/>
</dbReference>
<dbReference type="SUPFAM" id="SSF90123">
    <property type="entry name" value="ABC transporter transmembrane region"/>
    <property type="match status" value="1"/>
</dbReference>
<keyword evidence="2" id="KW-0813">Transport</keyword>
<dbReference type="OrthoDB" id="6511196at2759"/>
<proteinExistence type="predicted"/>
<dbReference type="InterPro" id="IPR011527">
    <property type="entry name" value="ABC1_TM_dom"/>
</dbReference>
<dbReference type="GO" id="GO:0016020">
    <property type="term" value="C:membrane"/>
    <property type="evidence" value="ECO:0007669"/>
    <property type="project" value="InterPro"/>
</dbReference>
<dbReference type="GO" id="GO:0140359">
    <property type="term" value="F:ABC-type transporter activity"/>
    <property type="evidence" value="ECO:0007669"/>
    <property type="project" value="InterPro"/>
</dbReference>
<accession>A0A7R9QFQ8</accession>
<dbReference type="AlphaFoldDB" id="A0A7R9QFQ8"/>
<dbReference type="Gene3D" id="1.20.1560.10">
    <property type="entry name" value="ABC transporter type 1, transmembrane domain"/>
    <property type="match status" value="1"/>
</dbReference>
<keyword evidence="7 9" id="KW-1133">Transmembrane helix</keyword>
<gene>
    <name evidence="11" type="ORF">OSB1V03_LOCUS19956</name>
</gene>
<dbReference type="EMBL" id="OC885485">
    <property type="protein sequence ID" value="CAD7644222.1"/>
    <property type="molecule type" value="Genomic_DNA"/>
</dbReference>
<evidence type="ECO:0000256" key="5">
    <source>
        <dbReference type="ARBA" id="ARBA00022741"/>
    </source>
</evidence>
<evidence type="ECO:0000256" key="6">
    <source>
        <dbReference type="ARBA" id="ARBA00022840"/>
    </source>
</evidence>
<comment type="subcellular location">
    <subcellularLocation>
        <location evidence="1">Endomembrane system</location>
        <topology evidence="1">Multi-pass membrane protein</topology>
    </subcellularLocation>
</comment>
<evidence type="ECO:0000256" key="8">
    <source>
        <dbReference type="ARBA" id="ARBA00023136"/>
    </source>
</evidence>
<dbReference type="FunFam" id="1.20.1560.10:FF:000013">
    <property type="entry name" value="ABC transporter C family member 2"/>
    <property type="match status" value="1"/>
</dbReference>
<organism evidence="11">
    <name type="scientific">Medioppia subpectinata</name>
    <dbReference type="NCBI Taxonomy" id="1979941"/>
    <lineage>
        <taxon>Eukaryota</taxon>
        <taxon>Metazoa</taxon>
        <taxon>Ecdysozoa</taxon>
        <taxon>Arthropoda</taxon>
        <taxon>Chelicerata</taxon>
        <taxon>Arachnida</taxon>
        <taxon>Acari</taxon>
        <taxon>Acariformes</taxon>
        <taxon>Sarcoptiformes</taxon>
        <taxon>Oribatida</taxon>
        <taxon>Brachypylina</taxon>
        <taxon>Oppioidea</taxon>
        <taxon>Oppiidae</taxon>
        <taxon>Medioppia</taxon>
    </lineage>
</organism>
<dbReference type="PANTHER" id="PTHR24223:SF443">
    <property type="entry name" value="MULTIDRUG-RESISTANCE LIKE PROTEIN 1, ISOFORM I"/>
    <property type="match status" value="1"/>
</dbReference>
<keyword evidence="8 9" id="KW-0472">Membrane</keyword>
<name>A0A7R9QFQ8_9ACAR</name>
<evidence type="ECO:0000313" key="12">
    <source>
        <dbReference type="Proteomes" id="UP000759131"/>
    </source>
</evidence>
<keyword evidence="3 9" id="KW-0812">Transmembrane</keyword>
<keyword evidence="6" id="KW-0067">ATP-binding</keyword>
<dbReference type="InterPro" id="IPR036640">
    <property type="entry name" value="ABC1_TM_sf"/>
</dbReference>
<evidence type="ECO:0000256" key="3">
    <source>
        <dbReference type="ARBA" id="ARBA00022692"/>
    </source>
</evidence>
<dbReference type="GO" id="GO:0012505">
    <property type="term" value="C:endomembrane system"/>
    <property type="evidence" value="ECO:0007669"/>
    <property type="project" value="UniProtKB-SubCell"/>
</dbReference>
<sequence>MAKSGEFAEFVAEYVVKQEYEDIDEKEMQILAKLKQTVKPLIERQESHKTEANTENSVHRLRSQMSINETNNNTTEKSRTVHKLQECNGKLTQMEKPVSSTTKLDLITKYIQLFGRRSLFTIIFAYIVSTISTMASGLWLSQWSTDVIDGTDINDNNEWRNVRLGVFVVFSVIQMLAIPGAQGAISLGCVSAAKQLHSLMIERMMRATISYFDTTPMGRTLNLFAEDMDVLDSAIGFVIRVSFLKFFALIASLVMISLETPLILLAILPIIVVYMLCQRLSMTSIRQITHLDTSARSHTISYIAESYNGTAVIRAFGADRDFGRESHRRLDAHNRCQYSLLVAKCWLAVRLESLGYSIVLLSAVFAVAFRHTVGAGVAALAITYALNITDVITQLVINVTITESSLMAVERCLAFRELPIEAEWYNERTKPADNWPTMGCIQFTDYCTKYRFGLDLVLKDIAIDMKGRQRV</sequence>
<feature type="transmembrane region" description="Helical" evidence="9">
    <location>
        <begin position="119"/>
        <end position="140"/>
    </location>
</feature>
<evidence type="ECO:0000256" key="7">
    <source>
        <dbReference type="ARBA" id="ARBA00022989"/>
    </source>
</evidence>
<feature type="transmembrane region" description="Helical" evidence="9">
    <location>
        <begin position="164"/>
        <end position="193"/>
    </location>
</feature>
<dbReference type="PANTHER" id="PTHR24223">
    <property type="entry name" value="ATP-BINDING CASSETTE SUB-FAMILY C"/>
    <property type="match status" value="1"/>
</dbReference>
<dbReference type="Proteomes" id="UP000759131">
    <property type="component" value="Unassembled WGS sequence"/>
</dbReference>
<dbReference type="Pfam" id="PF00664">
    <property type="entry name" value="ABC_membrane"/>
    <property type="match status" value="1"/>
</dbReference>
<protein>
    <recommendedName>
        <fullName evidence="10">ABC transmembrane type-1 domain-containing protein</fullName>
    </recommendedName>
</protein>
<feature type="non-terminal residue" evidence="11">
    <location>
        <position position="1"/>
    </location>
</feature>